<name>A0ABV8DV28_9NOCA</name>
<accession>A0ABV8DV28</accession>
<dbReference type="EMBL" id="JBHSAX010000014">
    <property type="protein sequence ID" value="MFC3963990.1"/>
    <property type="molecule type" value="Genomic_DNA"/>
</dbReference>
<protein>
    <recommendedName>
        <fullName evidence="3">Excreted virulence factor EspC (Type VII ESX diderm)</fullName>
    </recommendedName>
</protein>
<keyword evidence="2" id="KW-1185">Reference proteome</keyword>
<evidence type="ECO:0000313" key="1">
    <source>
        <dbReference type="EMBL" id="MFC3963990.1"/>
    </source>
</evidence>
<organism evidence="1 2">
    <name type="scientific">Nocardia jiangsuensis</name>
    <dbReference type="NCBI Taxonomy" id="1691563"/>
    <lineage>
        <taxon>Bacteria</taxon>
        <taxon>Bacillati</taxon>
        <taxon>Actinomycetota</taxon>
        <taxon>Actinomycetes</taxon>
        <taxon>Mycobacteriales</taxon>
        <taxon>Nocardiaceae</taxon>
        <taxon>Nocardia</taxon>
    </lineage>
</organism>
<reference evidence="2" key="1">
    <citation type="journal article" date="2019" name="Int. J. Syst. Evol. Microbiol.">
        <title>The Global Catalogue of Microorganisms (GCM) 10K type strain sequencing project: providing services to taxonomists for standard genome sequencing and annotation.</title>
        <authorList>
            <consortium name="The Broad Institute Genomics Platform"/>
            <consortium name="The Broad Institute Genome Sequencing Center for Infectious Disease"/>
            <person name="Wu L."/>
            <person name="Ma J."/>
        </authorList>
    </citation>
    <scope>NUCLEOTIDE SEQUENCE [LARGE SCALE GENOMIC DNA]</scope>
    <source>
        <strain evidence="2">CGMCC 4.7330</strain>
    </source>
</reference>
<evidence type="ECO:0000313" key="2">
    <source>
        <dbReference type="Proteomes" id="UP001595696"/>
    </source>
</evidence>
<gene>
    <name evidence="1" type="ORF">ACFO0B_18545</name>
</gene>
<comment type="caution">
    <text evidence="1">The sequence shown here is derived from an EMBL/GenBank/DDBJ whole genome shotgun (WGS) entry which is preliminary data.</text>
</comment>
<evidence type="ECO:0008006" key="3">
    <source>
        <dbReference type="Google" id="ProtNLM"/>
    </source>
</evidence>
<dbReference type="Proteomes" id="UP001595696">
    <property type="component" value="Unassembled WGS sequence"/>
</dbReference>
<proteinExistence type="predicted"/>
<sequence length="126" mass="13352">MADTSDSVQSFTGLATDADNSRLMIQPGTAERCAAECDTYVLQLRALYRRAESVVHVDSFGALPSAQKLGGKFRDLAIGGAGTGSYREAIQKHIETVEAMADMFRKAGAAYAATEQGNTADIGRST</sequence>
<dbReference type="RefSeq" id="WP_378613706.1">
    <property type="nucleotide sequence ID" value="NZ_JBHSAX010000014.1"/>
</dbReference>